<dbReference type="EMBL" id="JBHSXS010000055">
    <property type="protein sequence ID" value="MFC6886544.1"/>
    <property type="molecule type" value="Genomic_DNA"/>
</dbReference>
<organism evidence="3 4">
    <name type="scientific">Actinomadura yumaensis</name>
    <dbReference type="NCBI Taxonomy" id="111807"/>
    <lineage>
        <taxon>Bacteria</taxon>
        <taxon>Bacillati</taxon>
        <taxon>Actinomycetota</taxon>
        <taxon>Actinomycetes</taxon>
        <taxon>Streptosporangiales</taxon>
        <taxon>Thermomonosporaceae</taxon>
        <taxon>Actinomadura</taxon>
    </lineage>
</organism>
<sequence>MSDSDLDLLVPEKTALILIDMQNAFCHDEGTLGVSGVDVKPAQATIEPVRRLAEAFRAAGLPVIWTKQVHLERDASRARKVLPSHTSKRKRVSAVSGTWDAALVDELAPLADDPTYVVTKHRFGAFYETRLQSLLDMLGVRGLFVAGVTANACVETTLREAYLRDYDVVAVTDGIAAVRPDWTATAEAVWAHYLGKLATSDDVLSWLERGSRPQALNVHHLLMETVDLDRSVAFYTDVLGFSVRKREDFRDGRRLVVTHQGLGLTEGGTGQGGTLQHLCFTARDIDGLAERARAAGHRIVRGPGPGPYGHTVYVADPDGHEIELVDLSKP</sequence>
<evidence type="ECO:0000313" key="4">
    <source>
        <dbReference type="Proteomes" id="UP001596380"/>
    </source>
</evidence>
<gene>
    <name evidence="3" type="ORF">ACFQKB_42760</name>
</gene>
<dbReference type="InterPro" id="IPR029068">
    <property type="entry name" value="Glyas_Bleomycin-R_OHBP_Dase"/>
</dbReference>
<feature type="domain" description="VOC" evidence="2">
    <location>
        <begin position="217"/>
        <end position="327"/>
    </location>
</feature>
<dbReference type="PANTHER" id="PTHR43540:SF6">
    <property type="entry name" value="ISOCHORISMATASE-LIKE DOMAIN-CONTAINING PROTEIN"/>
    <property type="match status" value="1"/>
</dbReference>
<reference evidence="4" key="1">
    <citation type="journal article" date="2019" name="Int. J. Syst. Evol. Microbiol.">
        <title>The Global Catalogue of Microorganisms (GCM) 10K type strain sequencing project: providing services to taxonomists for standard genome sequencing and annotation.</title>
        <authorList>
            <consortium name="The Broad Institute Genomics Platform"/>
            <consortium name="The Broad Institute Genome Sequencing Center for Infectious Disease"/>
            <person name="Wu L."/>
            <person name="Ma J."/>
        </authorList>
    </citation>
    <scope>NUCLEOTIDE SEQUENCE [LARGE SCALE GENOMIC DNA]</scope>
    <source>
        <strain evidence="4">JCM 3369</strain>
    </source>
</reference>
<dbReference type="PANTHER" id="PTHR43540">
    <property type="entry name" value="PEROXYUREIDOACRYLATE/UREIDOACRYLATE AMIDOHYDROLASE-RELATED"/>
    <property type="match status" value="1"/>
</dbReference>
<name>A0ABW2CXJ2_9ACTN</name>
<evidence type="ECO:0000313" key="3">
    <source>
        <dbReference type="EMBL" id="MFC6886544.1"/>
    </source>
</evidence>
<protein>
    <submittedName>
        <fullName evidence="3">Isochorismatase family protein</fullName>
    </submittedName>
</protein>
<dbReference type="SUPFAM" id="SSF52499">
    <property type="entry name" value="Isochorismatase-like hydrolases"/>
    <property type="match status" value="1"/>
</dbReference>
<dbReference type="InterPro" id="IPR037523">
    <property type="entry name" value="VOC_core"/>
</dbReference>
<evidence type="ECO:0000256" key="1">
    <source>
        <dbReference type="ARBA" id="ARBA00022801"/>
    </source>
</evidence>
<dbReference type="PROSITE" id="PS51819">
    <property type="entry name" value="VOC"/>
    <property type="match status" value="1"/>
</dbReference>
<dbReference type="InterPro" id="IPR050272">
    <property type="entry name" value="Isochorismatase-like_hydrls"/>
</dbReference>
<proteinExistence type="predicted"/>
<comment type="caution">
    <text evidence="3">The sequence shown here is derived from an EMBL/GenBank/DDBJ whole genome shotgun (WGS) entry which is preliminary data.</text>
</comment>
<dbReference type="Pfam" id="PF00857">
    <property type="entry name" value="Isochorismatase"/>
    <property type="match status" value="1"/>
</dbReference>
<dbReference type="InterPro" id="IPR004360">
    <property type="entry name" value="Glyas_Fos-R_dOase_dom"/>
</dbReference>
<keyword evidence="4" id="KW-1185">Reference proteome</keyword>
<evidence type="ECO:0000259" key="2">
    <source>
        <dbReference type="PROSITE" id="PS51819"/>
    </source>
</evidence>
<dbReference type="Gene3D" id="3.40.50.850">
    <property type="entry name" value="Isochorismatase-like"/>
    <property type="match status" value="1"/>
</dbReference>
<dbReference type="Proteomes" id="UP001596380">
    <property type="component" value="Unassembled WGS sequence"/>
</dbReference>
<keyword evidence="1" id="KW-0378">Hydrolase</keyword>
<dbReference type="SUPFAM" id="SSF54593">
    <property type="entry name" value="Glyoxalase/Bleomycin resistance protein/Dihydroxybiphenyl dioxygenase"/>
    <property type="match status" value="1"/>
</dbReference>
<accession>A0ABW2CXJ2</accession>
<dbReference type="CDD" id="cd00431">
    <property type="entry name" value="cysteine_hydrolases"/>
    <property type="match status" value="1"/>
</dbReference>
<dbReference type="InterPro" id="IPR000868">
    <property type="entry name" value="Isochorismatase-like_dom"/>
</dbReference>
<dbReference type="CDD" id="cd06587">
    <property type="entry name" value="VOC"/>
    <property type="match status" value="1"/>
</dbReference>
<dbReference type="InterPro" id="IPR036380">
    <property type="entry name" value="Isochorismatase-like_sf"/>
</dbReference>
<dbReference type="Pfam" id="PF00903">
    <property type="entry name" value="Glyoxalase"/>
    <property type="match status" value="1"/>
</dbReference>
<dbReference type="RefSeq" id="WP_160820299.1">
    <property type="nucleotide sequence ID" value="NZ_JBHSXE010000001.1"/>
</dbReference>
<dbReference type="Gene3D" id="3.10.180.10">
    <property type="entry name" value="2,3-Dihydroxybiphenyl 1,2-Dioxygenase, domain 1"/>
    <property type="match status" value="1"/>
</dbReference>